<evidence type="ECO:0000256" key="7">
    <source>
        <dbReference type="SAM" id="MobiDB-lite"/>
    </source>
</evidence>
<feature type="region of interest" description="Disordered" evidence="7">
    <location>
        <begin position="259"/>
        <end position="305"/>
    </location>
</feature>
<evidence type="ECO:0000256" key="6">
    <source>
        <dbReference type="ARBA" id="ARBA00022842"/>
    </source>
</evidence>
<dbReference type="EMBL" id="AZST01000074">
    <property type="protein sequence ID" value="KEP53093.1"/>
    <property type="molecule type" value="Genomic_DNA"/>
</dbReference>
<organism evidence="10 11">
    <name type="scientific">Rhizoctonia solani 123E</name>
    <dbReference type="NCBI Taxonomy" id="1423351"/>
    <lineage>
        <taxon>Eukaryota</taxon>
        <taxon>Fungi</taxon>
        <taxon>Dikarya</taxon>
        <taxon>Basidiomycota</taxon>
        <taxon>Agaricomycotina</taxon>
        <taxon>Agaricomycetes</taxon>
        <taxon>Cantharellales</taxon>
        <taxon>Ceratobasidiaceae</taxon>
        <taxon>Rhizoctonia</taxon>
    </lineage>
</organism>
<dbReference type="GO" id="GO:0017108">
    <property type="term" value="F:5'-flap endonuclease activity"/>
    <property type="evidence" value="ECO:0007669"/>
    <property type="project" value="TreeGrafter"/>
</dbReference>
<accession>A0A074S840</accession>
<dbReference type="GO" id="GO:0008409">
    <property type="term" value="F:5'-3' exonuclease activity"/>
    <property type="evidence" value="ECO:0007669"/>
    <property type="project" value="TreeGrafter"/>
</dbReference>
<evidence type="ECO:0000256" key="1">
    <source>
        <dbReference type="ARBA" id="ARBA00001946"/>
    </source>
</evidence>
<dbReference type="PROSITE" id="PS50096">
    <property type="entry name" value="IQ"/>
    <property type="match status" value="1"/>
</dbReference>
<feature type="compositionally biased region" description="Acidic residues" evidence="7">
    <location>
        <begin position="439"/>
        <end position="452"/>
    </location>
</feature>
<dbReference type="InterPro" id="IPR006084">
    <property type="entry name" value="XPG/Rad2"/>
</dbReference>
<dbReference type="SUPFAM" id="SSF47807">
    <property type="entry name" value="5' to 3' exonuclease, C-terminal subdomain"/>
    <property type="match status" value="1"/>
</dbReference>
<feature type="compositionally biased region" description="Basic and acidic residues" evidence="7">
    <location>
        <begin position="269"/>
        <end position="286"/>
    </location>
</feature>
<dbReference type="Proteomes" id="UP000027456">
    <property type="component" value="Unassembled WGS sequence"/>
</dbReference>
<keyword evidence="4" id="KW-0255">Endonuclease</keyword>
<feature type="domain" description="XPG N-terminal" evidence="9">
    <location>
        <begin position="1"/>
        <end position="100"/>
    </location>
</feature>
<dbReference type="PANTHER" id="PTHR11081">
    <property type="entry name" value="FLAP ENDONUCLEASE FAMILY MEMBER"/>
    <property type="match status" value="1"/>
</dbReference>
<dbReference type="PANTHER" id="PTHR11081:SF9">
    <property type="entry name" value="FLAP ENDONUCLEASE 1"/>
    <property type="match status" value="1"/>
</dbReference>
<dbReference type="Pfam" id="PF00867">
    <property type="entry name" value="XPG_I"/>
    <property type="match status" value="1"/>
</dbReference>
<dbReference type="SUPFAM" id="SSF88723">
    <property type="entry name" value="PIN domain-like"/>
    <property type="match status" value="1"/>
</dbReference>
<evidence type="ECO:0000313" key="11">
    <source>
        <dbReference type="Proteomes" id="UP000027456"/>
    </source>
</evidence>
<dbReference type="GO" id="GO:0005634">
    <property type="term" value="C:nucleus"/>
    <property type="evidence" value="ECO:0007669"/>
    <property type="project" value="TreeGrafter"/>
</dbReference>
<dbReference type="AlphaFoldDB" id="A0A074S840"/>
<dbReference type="GO" id="GO:0006281">
    <property type="term" value="P:DNA repair"/>
    <property type="evidence" value="ECO:0007669"/>
    <property type="project" value="UniProtKB-ARBA"/>
</dbReference>
<evidence type="ECO:0000256" key="2">
    <source>
        <dbReference type="ARBA" id="ARBA00022722"/>
    </source>
</evidence>
<evidence type="ECO:0000259" key="9">
    <source>
        <dbReference type="SMART" id="SM00485"/>
    </source>
</evidence>
<dbReference type="SMART" id="SM00484">
    <property type="entry name" value="XPGI"/>
    <property type="match status" value="1"/>
</dbReference>
<evidence type="ECO:0000256" key="4">
    <source>
        <dbReference type="ARBA" id="ARBA00022759"/>
    </source>
</evidence>
<keyword evidence="2" id="KW-0540">Nuclease</keyword>
<dbReference type="Pfam" id="PF00752">
    <property type="entry name" value="XPG_N"/>
    <property type="match status" value="1"/>
</dbReference>
<dbReference type="InterPro" id="IPR006085">
    <property type="entry name" value="XPG_DNA_repair_N"/>
</dbReference>
<dbReference type="InterPro" id="IPR008918">
    <property type="entry name" value="HhH2"/>
</dbReference>
<reference evidence="10 11" key="1">
    <citation type="submission" date="2013-12" db="EMBL/GenBank/DDBJ databases">
        <authorList>
            <person name="Cubeta M."/>
            <person name="Pakala S."/>
            <person name="Fedorova N."/>
            <person name="Thomas E."/>
            <person name="Dean R."/>
            <person name="Jabaji S."/>
            <person name="Neate S."/>
            <person name="Toda T."/>
            <person name="Tavantzis S."/>
            <person name="Vilgalys R."/>
            <person name="Bharathan N."/>
            <person name="Pakala S."/>
            <person name="Losada L.S."/>
            <person name="Zafar N."/>
            <person name="Nierman W."/>
        </authorList>
    </citation>
    <scope>NUCLEOTIDE SEQUENCE [LARGE SCALE GENOMIC DNA]</scope>
    <source>
        <strain evidence="10 11">123E</strain>
    </source>
</reference>
<gene>
    <name evidence="10" type="ORF">V565_035700</name>
</gene>
<feature type="domain" description="XPG-I" evidence="8">
    <location>
        <begin position="493"/>
        <end position="562"/>
    </location>
</feature>
<feature type="region of interest" description="Disordered" evidence="7">
    <location>
        <begin position="218"/>
        <end position="241"/>
    </location>
</feature>
<feature type="region of interest" description="Disordered" evidence="7">
    <location>
        <begin position="439"/>
        <end position="460"/>
    </location>
</feature>
<dbReference type="GO" id="GO:0005737">
    <property type="term" value="C:cytoplasm"/>
    <property type="evidence" value="ECO:0007669"/>
    <property type="project" value="TreeGrafter"/>
</dbReference>
<dbReference type="PRINTS" id="PR00853">
    <property type="entry name" value="XPGRADSUPER"/>
</dbReference>
<evidence type="ECO:0000256" key="5">
    <source>
        <dbReference type="ARBA" id="ARBA00022801"/>
    </source>
</evidence>
<evidence type="ECO:0000256" key="3">
    <source>
        <dbReference type="ARBA" id="ARBA00022723"/>
    </source>
</evidence>
<keyword evidence="6" id="KW-0460">Magnesium</keyword>
<comment type="cofactor">
    <cofactor evidence="1">
        <name>Mg(2+)</name>
        <dbReference type="ChEBI" id="CHEBI:18420"/>
    </cofactor>
</comment>
<keyword evidence="5" id="KW-0378">Hydrolase</keyword>
<dbReference type="SMART" id="SM00485">
    <property type="entry name" value="XPGN"/>
    <property type="match status" value="1"/>
</dbReference>
<dbReference type="Gene3D" id="1.10.150.20">
    <property type="entry name" value="5' to 3' exonuclease, C-terminal subdomain"/>
    <property type="match status" value="1"/>
</dbReference>
<dbReference type="HOGENOM" id="CLU_021984_0_0_1"/>
<protein>
    <submittedName>
        <fullName evidence="10">XPG I-region protein</fullName>
    </submittedName>
</protein>
<comment type="caution">
    <text evidence="10">The sequence shown here is derived from an EMBL/GenBank/DDBJ whole genome shotgun (WGS) entry which is preliminary data.</text>
</comment>
<dbReference type="GO" id="GO:0003677">
    <property type="term" value="F:DNA binding"/>
    <property type="evidence" value="ECO:0007669"/>
    <property type="project" value="InterPro"/>
</dbReference>
<dbReference type="OrthoDB" id="31113at2759"/>
<dbReference type="STRING" id="1423351.A0A074S840"/>
<keyword evidence="11" id="KW-1185">Reference proteome</keyword>
<proteinExistence type="predicted"/>
<evidence type="ECO:0000313" key="10">
    <source>
        <dbReference type="EMBL" id="KEP53093.1"/>
    </source>
</evidence>
<evidence type="ECO:0000259" key="8">
    <source>
        <dbReference type="SMART" id="SM00484"/>
    </source>
</evidence>
<dbReference type="InterPro" id="IPR036279">
    <property type="entry name" value="5-3_exonuclease_C_sf"/>
</dbReference>
<dbReference type="GO" id="GO:0046872">
    <property type="term" value="F:metal ion binding"/>
    <property type="evidence" value="ECO:0007669"/>
    <property type="project" value="UniProtKB-KW"/>
</dbReference>
<dbReference type="InterPro" id="IPR006086">
    <property type="entry name" value="XPG-I_dom"/>
</dbReference>
<sequence>MGVMGIVPFLLKKCPVAIENIPNRFQALEGKTIAIDGTLITQRLFFAPDPRPHRHVLGWYQLIQELRQNKINVICVFDGKGRIPAKHDEVQRRRLLRAQAEVRGVWEKSRYERLLSLTQTLRGLESLSTEHQQEILKTLQVDPHPLPPKEHPPDVPGLVDISRHQEDTNDHLGQDPGIGTSTSTSKSSLEAINLAEHGPANVIVPGSLLNEMLSTAGRPPVNEQATENAHARAPRLPDSDRQAGASLLKGIVGEDIAQTAPPTETPLFEETRRAEDTGEDGTRESDVQQTVAKSSKGVPVDQSPIYSDAPAAEPAMEDTGELGNVIQDKLIPSWTEVKLRVDSLENEDTKAITHKILDLFEHYNRTTTTGPDGTIPASGTLAGVQDAPIIPISRVQLKYTQEEAKLWNQLVTPSDDSSVDLARVVDVVEQLTTLELPQDEVSSDEVTPEEMESPISERSAKLEEQSGLMAASLVRRANPPTALNYAESRLILEAMGIPCLESYLPYEAEALACSLVLNGLADFVGSEDTDVLMYNAPLLRNMTNRKVPLQLIPPSVETNLGLSRAAFVDAAILMGTDFVRRLGGIGPTTAWRLMDKYGSIEVMLEQEPKFRPSDITEYLEQVKVARIIFDTIPPVPAVEHTTPGDWDEQAVYDVMSRFGLESYLHESQVIPGAMTADYYNNDSESKPFQ</sequence>
<name>A0A074S840_9AGAM</name>
<dbReference type="SMART" id="SM00279">
    <property type="entry name" value="HhH2"/>
    <property type="match status" value="1"/>
</dbReference>
<dbReference type="Gene3D" id="3.40.50.1010">
    <property type="entry name" value="5'-nuclease"/>
    <property type="match status" value="2"/>
</dbReference>
<keyword evidence="3" id="KW-0479">Metal-binding</keyword>
<dbReference type="InterPro" id="IPR029060">
    <property type="entry name" value="PIN-like_dom_sf"/>
</dbReference>